<comment type="similarity">
    <text evidence="1 5">Belongs to the metallo-dependent hydrolases superfamily. NagA family.</text>
</comment>
<feature type="binding site" evidence="7">
    <location>
        <begin position="234"/>
        <end position="235"/>
    </location>
    <ligand>
        <name>substrate</name>
    </ligand>
</feature>
<gene>
    <name evidence="10" type="ORF">BM477_01815</name>
</gene>
<dbReference type="InterPro" id="IPR011059">
    <property type="entry name" value="Metal-dep_hydrolase_composite"/>
</dbReference>
<feature type="domain" description="Amidohydrolase-related" evidence="9">
    <location>
        <begin position="52"/>
        <end position="396"/>
    </location>
</feature>
<proteinExistence type="inferred from homology"/>
<feature type="binding site" evidence="7">
    <location>
        <position position="139"/>
    </location>
    <ligand>
        <name>substrate</name>
    </ligand>
</feature>
<dbReference type="SUPFAM" id="SSF51556">
    <property type="entry name" value="Metallo-dependent hydrolases"/>
    <property type="match status" value="1"/>
</dbReference>
<organism evidence="10 11">
    <name type="scientific">Boudabousia marimammalium</name>
    <dbReference type="NCBI Taxonomy" id="156892"/>
    <lineage>
        <taxon>Bacteria</taxon>
        <taxon>Bacillati</taxon>
        <taxon>Actinomycetota</taxon>
        <taxon>Actinomycetes</taxon>
        <taxon>Actinomycetales</taxon>
        <taxon>Actinomycetaceae</taxon>
        <taxon>Boudabousia</taxon>
    </lineage>
</organism>
<evidence type="ECO:0000256" key="4">
    <source>
        <dbReference type="ARBA" id="ARBA00023277"/>
    </source>
</evidence>
<dbReference type="GO" id="GO:0046872">
    <property type="term" value="F:metal ion binding"/>
    <property type="evidence" value="ECO:0007669"/>
    <property type="project" value="UniProtKB-KW"/>
</dbReference>
<dbReference type="AlphaFoldDB" id="A0A1Q5PRG2"/>
<dbReference type="STRING" id="156892.BM477_01815"/>
<keyword evidence="4 5" id="KW-0119">Carbohydrate metabolism</keyword>
<dbReference type="RefSeq" id="WP_075360982.1">
    <property type="nucleotide sequence ID" value="NZ_MPDM01000002.1"/>
</dbReference>
<accession>A0A1Q5PRG2</accession>
<evidence type="ECO:0000256" key="6">
    <source>
        <dbReference type="PIRSR" id="PIRSR038994-1"/>
    </source>
</evidence>
<dbReference type="GO" id="GO:0006046">
    <property type="term" value="P:N-acetylglucosamine catabolic process"/>
    <property type="evidence" value="ECO:0007669"/>
    <property type="project" value="TreeGrafter"/>
</dbReference>
<dbReference type="Gene3D" id="3.20.20.140">
    <property type="entry name" value="Metal-dependent hydrolases"/>
    <property type="match status" value="1"/>
</dbReference>
<protein>
    <submittedName>
        <fullName evidence="10">N-acetylglucosamine-6-phosphate deacetylase</fullName>
    </submittedName>
</protein>
<feature type="binding site" evidence="7">
    <location>
        <begin position="326"/>
        <end position="328"/>
    </location>
    <ligand>
        <name>substrate</name>
    </ligand>
</feature>
<dbReference type="EMBL" id="MPDM01000002">
    <property type="protein sequence ID" value="OKL50157.1"/>
    <property type="molecule type" value="Genomic_DNA"/>
</dbReference>
<feature type="binding site" evidence="8">
    <location>
        <position position="197"/>
    </location>
    <ligand>
        <name>Zn(2+)</name>
        <dbReference type="ChEBI" id="CHEBI:29105"/>
    </ligand>
</feature>
<reference evidence="11" key="1">
    <citation type="submission" date="2016-11" db="EMBL/GenBank/DDBJ databases">
        <title>Actinomyces gypaetusis sp. nov. isolated from Gypaetus barbatus in Qinghai Tibet Plateau China.</title>
        <authorList>
            <person name="Meng X."/>
        </authorList>
    </citation>
    <scope>NUCLEOTIDE SEQUENCE [LARGE SCALE GENOMIC DNA]</scope>
    <source>
        <strain evidence="11">DSM 15383</strain>
    </source>
</reference>
<keyword evidence="11" id="KW-1185">Reference proteome</keyword>
<dbReference type="OrthoDB" id="9776488at2"/>
<dbReference type="Gene3D" id="2.30.40.10">
    <property type="entry name" value="Urease, subunit C, domain 1"/>
    <property type="match status" value="1"/>
</dbReference>
<feature type="binding site" evidence="8">
    <location>
        <position position="128"/>
    </location>
    <ligand>
        <name>Zn(2+)</name>
        <dbReference type="ChEBI" id="CHEBI:29105"/>
    </ligand>
</feature>
<comment type="cofactor">
    <cofactor evidence="8">
        <name>a divalent metal cation</name>
        <dbReference type="ChEBI" id="CHEBI:60240"/>
    </cofactor>
    <text evidence="8">Binds 1 divalent metal cation per subunit.</text>
</comment>
<dbReference type="InterPro" id="IPR032466">
    <property type="entry name" value="Metal_Hydrolase"/>
</dbReference>
<sequence>MSEQIILRGSVVTPDAVIEDGVVSFVGDTLTFVGPAAEASFDLSGAETIDGYILPGLVDVHCHGGGGASFPDAETHDDVRTAVMEHRRHGTTTMVGSCVTAAPDVLKRRAQLMADVCDEGELAGIHFEGPFVSKERCGAQDPRFIIDPDPQLTKELIEAGRGHVKTMTIAPEKPNILGREGVNGVLISGRALPSFGHSDSAPEDARAALEDARQLLDNEPNRLSGRATITHLFNGMRPIHHRDPGPIMEFIADATKGGAIVEMIGDGIHLNFNIIRDVYELVGRENMVFVTDAMAAAGMADGEYVLGPQAVRVKDGVARLAGGDSIAGGTSHLMDQVKKLVDFGMPIVDMVYCASVQGAAILNDGTIGSLTVGKRADLVVTTPELDCVKVYRRGQLVK</sequence>
<evidence type="ECO:0000256" key="8">
    <source>
        <dbReference type="PIRSR" id="PIRSR038994-3"/>
    </source>
</evidence>
<dbReference type="PIRSF" id="PIRSF038994">
    <property type="entry name" value="NagA"/>
    <property type="match status" value="1"/>
</dbReference>
<evidence type="ECO:0000256" key="1">
    <source>
        <dbReference type="ARBA" id="ARBA00010716"/>
    </source>
</evidence>
<dbReference type="InterPro" id="IPR006680">
    <property type="entry name" value="Amidohydro-rel"/>
</dbReference>
<feature type="binding site" evidence="8">
    <location>
        <position position="231"/>
    </location>
    <ligand>
        <name>Zn(2+)</name>
        <dbReference type="ChEBI" id="CHEBI:29105"/>
    </ligand>
</feature>
<evidence type="ECO:0000259" key="9">
    <source>
        <dbReference type="Pfam" id="PF01979"/>
    </source>
</evidence>
<keyword evidence="2 8" id="KW-0479">Metal-binding</keyword>
<evidence type="ECO:0000313" key="10">
    <source>
        <dbReference type="EMBL" id="OKL50157.1"/>
    </source>
</evidence>
<dbReference type="GO" id="GO:0008448">
    <property type="term" value="F:N-acetylglucosamine-6-phosphate deacetylase activity"/>
    <property type="evidence" value="ECO:0007669"/>
    <property type="project" value="InterPro"/>
</dbReference>
<evidence type="ECO:0000256" key="2">
    <source>
        <dbReference type="ARBA" id="ARBA00022723"/>
    </source>
</evidence>
<feature type="binding site" evidence="7">
    <location>
        <position position="242"/>
    </location>
    <ligand>
        <name>substrate</name>
    </ligand>
</feature>
<dbReference type="PANTHER" id="PTHR11113:SF14">
    <property type="entry name" value="N-ACETYLGLUCOSAMINE-6-PHOSPHATE DEACETYLASE"/>
    <property type="match status" value="1"/>
</dbReference>
<keyword evidence="3 5" id="KW-0378">Hydrolase</keyword>
<dbReference type="Proteomes" id="UP000186465">
    <property type="component" value="Unassembled WGS sequence"/>
</dbReference>
<dbReference type="SUPFAM" id="SSF51338">
    <property type="entry name" value="Composite domain of metallo-dependent hydrolases"/>
    <property type="match status" value="1"/>
</dbReference>
<feature type="binding site" evidence="7">
    <location>
        <position position="269"/>
    </location>
    <ligand>
        <name>substrate</name>
    </ligand>
</feature>
<feature type="active site" description="Proton donor/acceptor" evidence="6">
    <location>
        <position position="292"/>
    </location>
</feature>
<dbReference type="Pfam" id="PF01979">
    <property type="entry name" value="Amidohydro_1"/>
    <property type="match status" value="1"/>
</dbReference>
<evidence type="ECO:0000256" key="5">
    <source>
        <dbReference type="PIRNR" id="PIRNR038994"/>
    </source>
</evidence>
<evidence type="ECO:0000313" key="11">
    <source>
        <dbReference type="Proteomes" id="UP000186465"/>
    </source>
</evidence>
<dbReference type="PANTHER" id="PTHR11113">
    <property type="entry name" value="N-ACETYLGLUCOSAMINE-6-PHOSPHATE DEACETYLASE"/>
    <property type="match status" value="1"/>
</dbReference>
<evidence type="ECO:0000256" key="3">
    <source>
        <dbReference type="ARBA" id="ARBA00022801"/>
    </source>
</evidence>
<evidence type="ECO:0000256" key="7">
    <source>
        <dbReference type="PIRSR" id="PIRSR038994-2"/>
    </source>
</evidence>
<name>A0A1Q5PRG2_9ACTO</name>
<comment type="caution">
    <text evidence="10">The sequence shown here is derived from an EMBL/GenBank/DDBJ whole genome shotgun (WGS) entry which is preliminary data.</text>
</comment>
<dbReference type="InterPro" id="IPR003764">
    <property type="entry name" value="GlcNAc_6-P_deAcase"/>
</dbReference>